<sequence length="437" mass="47294">MGALYAVNAWDMPTTYLIIAGAIVIAGSKIDLRTILSLAALGASALVTLLPFALHYTSPVGADTGWIIDRPIAIPGMDFVIRTLGLVVWPKSAFPDLLLIYGLFLIIFLLFAFSLWRSIPSDRRHPPAMLLALVPLFLIAAIAAQFAALALFGLPLLALLWLVRHGNRERAPQFTAWLFGVAFFLVLTVEVVFLRDVFGDRMNTVFKVYFQVWGILAIASAVALPAAPAAIAARNGKGPALAMGAIVATLLAGAGLYTPISAYHWDNGFAQWHGLDGLAYITQIAPAEREAIDWIRAHTQPSDVVLEAPGCSYGTSNGFPDSRVSMAAGVPAVIGWQSHEFQWRAGQPDLLQEIAERQQAVDQIYEDPESDAAGKAIERYHVTYLYIGALETSGSASECGGSAPYPRISTERLKRLGWTPVFQTGEVRVFYRPAAGA</sequence>
<keyword evidence="1" id="KW-0472">Membrane</keyword>
<organism evidence="2 3">
    <name type="scientific">Nitrolancea hollandica Lb</name>
    <dbReference type="NCBI Taxonomy" id="1129897"/>
    <lineage>
        <taxon>Bacteria</taxon>
        <taxon>Pseudomonadati</taxon>
        <taxon>Thermomicrobiota</taxon>
        <taxon>Thermomicrobia</taxon>
        <taxon>Sphaerobacterales</taxon>
        <taxon>Sphaerobacterineae</taxon>
        <taxon>Sphaerobacteraceae</taxon>
        <taxon>Nitrolancea</taxon>
    </lineage>
</organism>
<proteinExistence type="predicted"/>
<comment type="caution">
    <text evidence="2">The sequence shown here is derived from an EMBL/GenBank/DDBJ whole genome shotgun (WGS) entry which is preliminary data.</text>
</comment>
<dbReference type="Proteomes" id="UP000004221">
    <property type="component" value="Unassembled WGS sequence"/>
</dbReference>
<feature type="transmembrane region" description="Helical" evidence="1">
    <location>
        <begin position="35"/>
        <end position="54"/>
    </location>
</feature>
<keyword evidence="1" id="KW-0812">Transmembrane</keyword>
<dbReference type="EMBL" id="CAGS01000165">
    <property type="protein sequence ID" value="CCF83577.1"/>
    <property type="molecule type" value="Genomic_DNA"/>
</dbReference>
<accession>I4EFW5</accession>
<feature type="transmembrane region" description="Helical" evidence="1">
    <location>
        <begin position="206"/>
        <end position="227"/>
    </location>
</feature>
<evidence type="ECO:0000313" key="2">
    <source>
        <dbReference type="EMBL" id="CCF83577.1"/>
    </source>
</evidence>
<dbReference type="InterPro" id="IPR018746">
    <property type="entry name" value="DUF2298"/>
</dbReference>
<feature type="transmembrane region" description="Helical" evidence="1">
    <location>
        <begin position="128"/>
        <end position="154"/>
    </location>
</feature>
<gene>
    <name evidence="2" type="ORF">NITHO_2470007</name>
</gene>
<evidence type="ECO:0000313" key="3">
    <source>
        <dbReference type="Proteomes" id="UP000004221"/>
    </source>
</evidence>
<keyword evidence="1" id="KW-1133">Transmembrane helix</keyword>
<keyword evidence="3" id="KW-1185">Reference proteome</keyword>
<dbReference type="PANTHER" id="PTHR10790">
    <property type="entry name" value="TPR-DOMAIN CONTAINING PROTEIN"/>
    <property type="match status" value="1"/>
</dbReference>
<reference evidence="2 3" key="1">
    <citation type="journal article" date="2012" name="ISME J.">
        <title>Nitrification expanded: discovery, physiology and genomics of a nitrite-oxidizing bacterium from the phylum Chloroflexi.</title>
        <authorList>
            <person name="Sorokin D.Y."/>
            <person name="Lucker S."/>
            <person name="Vejmelkova D."/>
            <person name="Kostrikina N.A."/>
            <person name="Kleerebezem R."/>
            <person name="Rijpstra W.I."/>
            <person name="Damste J.S."/>
            <person name="Le Paslier D."/>
            <person name="Muyzer G."/>
            <person name="Wagner M."/>
            <person name="van Loosdrecht M.C."/>
            <person name="Daims H."/>
        </authorList>
    </citation>
    <scope>NUCLEOTIDE SEQUENCE [LARGE SCALE GENOMIC DNA]</scope>
    <source>
        <strain evidence="3">none</strain>
    </source>
</reference>
<feature type="transmembrane region" description="Helical" evidence="1">
    <location>
        <begin position="98"/>
        <end position="116"/>
    </location>
</feature>
<dbReference type="AlphaFoldDB" id="I4EFW5"/>
<feature type="transmembrane region" description="Helical" evidence="1">
    <location>
        <begin position="12"/>
        <end position="28"/>
    </location>
</feature>
<protein>
    <recommendedName>
        <fullName evidence="4">Glycosyltransferase RgtA/B/C/D-like domain-containing protein</fullName>
    </recommendedName>
</protein>
<dbReference type="Pfam" id="PF10060">
    <property type="entry name" value="DUF2298"/>
    <property type="match status" value="1"/>
</dbReference>
<dbReference type="PANTHER" id="PTHR10790:SF51">
    <property type="entry name" value="TETRATRICOPEPTIDE REPEAT PROTEIN"/>
    <property type="match status" value="1"/>
</dbReference>
<name>I4EFW5_9BACT</name>
<feature type="transmembrane region" description="Helical" evidence="1">
    <location>
        <begin position="174"/>
        <end position="194"/>
    </location>
</feature>
<evidence type="ECO:0000256" key="1">
    <source>
        <dbReference type="SAM" id="Phobius"/>
    </source>
</evidence>
<evidence type="ECO:0008006" key="4">
    <source>
        <dbReference type="Google" id="ProtNLM"/>
    </source>
</evidence>
<feature type="transmembrane region" description="Helical" evidence="1">
    <location>
        <begin position="239"/>
        <end position="257"/>
    </location>
</feature>